<dbReference type="AlphaFoldDB" id="A0A9P5X3B0"/>
<protein>
    <recommendedName>
        <fullName evidence="4">Secreted protein</fullName>
    </recommendedName>
</protein>
<gene>
    <name evidence="2" type="ORF">P691DRAFT_810581</name>
</gene>
<reference evidence="2" key="1">
    <citation type="submission" date="2020-11" db="EMBL/GenBank/DDBJ databases">
        <authorList>
            <consortium name="DOE Joint Genome Institute"/>
            <person name="Ahrendt S."/>
            <person name="Riley R."/>
            <person name="Andreopoulos W."/>
            <person name="Labutti K."/>
            <person name="Pangilinan J."/>
            <person name="Ruiz-Duenas F.J."/>
            <person name="Barrasa J.M."/>
            <person name="Sanchez-Garcia M."/>
            <person name="Camarero S."/>
            <person name="Miyauchi S."/>
            <person name="Serrano A."/>
            <person name="Linde D."/>
            <person name="Babiker R."/>
            <person name="Drula E."/>
            <person name="Ayuso-Fernandez I."/>
            <person name="Pacheco R."/>
            <person name="Padilla G."/>
            <person name="Ferreira P."/>
            <person name="Barriuso J."/>
            <person name="Kellner H."/>
            <person name="Castanera R."/>
            <person name="Alfaro M."/>
            <person name="Ramirez L."/>
            <person name="Pisabarro A.G."/>
            <person name="Kuo A."/>
            <person name="Tritt A."/>
            <person name="Lipzen A."/>
            <person name="He G."/>
            <person name="Yan M."/>
            <person name="Ng V."/>
            <person name="Cullen D."/>
            <person name="Martin F."/>
            <person name="Rosso M.-N."/>
            <person name="Henrissat B."/>
            <person name="Hibbett D."/>
            <person name="Martinez A.T."/>
            <person name="Grigoriev I.V."/>
        </authorList>
    </citation>
    <scope>NUCLEOTIDE SEQUENCE</scope>
    <source>
        <strain evidence="2">MF-IS2</strain>
    </source>
</reference>
<keyword evidence="1" id="KW-0732">Signal</keyword>
<evidence type="ECO:0008006" key="4">
    <source>
        <dbReference type="Google" id="ProtNLM"/>
    </source>
</evidence>
<evidence type="ECO:0000313" key="3">
    <source>
        <dbReference type="Proteomes" id="UP000807342"/>
    </source>
</evidence>
<evidence type="ECO:0000313" key="2">
    <source>
        <dbReference type="EMBL" id="KAF9442460.1"/>
    </source>
</evidence>
<name>A0A9P5X3B0_9AGAR</name>
<sequence>MCLPPLPACRFIFFGTLSIVYTIRAATCEDTDIPRNPEDLGRNSNIGSHSAGRVSLARSPTHFASCSGHCEGPALMPHYARPAPRSCYADPTVVLGPALLSIPLHGPGLASPCYTHRSTFYLYMGYPP</sequence>
<proteinExistence type="predicted"/>
<feature type="chain" id="PRO_5040136854" description="Secreted protein" evidence="1">
    <location>
        <begin position="26"/>
        <end position="128"/>
    </location>
</feature>
<evidence type="ECO:0000256" key="1">
    <source>
        <dbReference type="SAM" id="SignalP"/>
    </source>
</evidence>
<comment type="caution">
    <text evidence="2">The sequence shown here is derived from an EMBL/GenBank/DDBJ whole genome shotgun (WGS) entry which is preliminary data.</text>
</comment>
<dbReference type="Proteomes" id="UP000807342">
    <property type="component" value="Unassembled WGS sequence"/>
</dbReference>
<keyword evidence="3" id="KW-1185">Reference proteome</keyword>
<feature type="signal peptide" evidence="1">
    <location>
        <begin position="1"/>
        <end position="25"/>
    </location>
</feature>
<accession>A0A9P5X3B0</accession>
<dbReference type="EMBL" id="MU151629">
    <property type="protein sequence ID" value="KAF9442460.1"/>
    <property type="molecule type" value="Genomic_DNA"/>
</dbReference>
<organism evidence="2 3">
    <name type="scientific">Macrolepiota fuliginosa MF-IS2</name>
    <dbReference type="NCBI Taxonomy" id="1400762"/>
    <lineage>
        <taxon>Eukaryota</taxon>
        <taxon>Fungi</taxon>
        <taxon>Dikarya</taxon>
        <taxon>Basidiomycota</taxon>
        <taxon>Agaricomycotina</taxon>
        <taxon>Agaricomycetes</taxon>
        <taxon>Agaricomycetidae</taxon>
        <taxon>Agaricales</taxon>
        <taxon>Agaricineae</taxon>
        <taxon>Agaricaceae</taxon>
        <taxon>Macrolepiota</taxon>
    </lineage>
</organism>